<name>A0ACB8RX08_9AGAM</name>
<organism evidence="1 2">
    <name type="scientific">Auriscalpium vulgare</name>
    <dbReference type="NCBI Taxonomy" id="40419"/>
    <lineage>
        <taxon>Eukaryota</taxon>
        <taxon>Fungi</taxon>
        <taxon>Dikarya</taxon>
        <taxon>Basidiomycota</taxon>
        <taxon>Agaricomycotina</taxon>
        <taxon>Agaricomycetes</taxon>
        <taxon>Russulales</taxon>
        <taxon>Auriscalpiaceae</taxon>
        <taxon>Auriscalpium</taxon>
    </lineage>
</organism>
<protein>
    <submittedName>
        <fullName evidence="1">Uncharacterized protein</fullName>
    </submittedName>
</protein>
<dbReference type="Proteomes" id="UP000814033">
    <property type="component" value="Unassembled WGS sequence"/>
</dbReference>
<sequence length="596" mass="66867">MKHGSHDRYSKIASLDAHIRDLTRQVLAAKLERNALILISTLPDEILSQIMLEYALDMDIFSNKWTGILFVCRRWYEVASSHSQLWSFLKVSPYSGSETRVRIRNSKEYPLTCIFEPLHNGLVANHILQQHRHRIRSLTINAENTEALEMAFKAADALPVLETLSVCYEGHDSYSLPAFIFGVGAPLLHIITLERINFSHWKRLSNLTELTLIQRHGSNHPLPTMDELLAVLDRSHGLRYLNIRAYLPTTTYTTISGAVALPCLERAELSGTPRSIEMFLRSVSFPATTSLAIKVFGATYTATMLSGLLVPIRLHLRKSGAPVLCSLGLSVIGDLANSSTITADTVSPTRLPRALWGNAPPQFELSFIPGFQDIARKVFTHILDALPLESATHVDLFLHFNRIFTPKTLCTVFQHIPRAEVVRVGVNDGMLMVVEGLMEAVRRGLQGRWGAKRRRAAKGIQWPTRLHLMASSDGRFEGVDEDQQVRCYDALEALLATYKTMDAPFKPAGVPWGTLEFTHIELGYNMVEKYKERLFPLVGTLMLRGEPWYPFSWRKSLMDAKKQMPELARDLPEDPDFDDAFGSDESEADAGGANGT</sequence>
<reference evidence="1" key="2">
    <citation type="journal article" date="2022" name="New Phytol.">
        <title>Evolutionary transition to the ectomycorrhizal habit in the genomes of a hyperdiverse lineage of mushroom-forming fungi.</title>
        <authorList>
            <person name="Looney B."/>
            <person name="Miyauchi S."/>
            <person name="Morin E."/>
            <person name="Drula E."/>
            <person name="Courty P.E."/>
            <person name="Kohler A."/>
            <person name="Kuo A."/>
            <person name="LaButti K."/>
            <person name="Pangilinan J."/>
            <person name="Lipzen A."/>
            <person name="Riley R."/>
            <person name="Andreopoulos W."/>
            <person name="He G."/>
            <person name="Johnson J."/>
            <person name="Nolan M."/>
            <person name="Tritt A."/>
            <person name="Barry K.W."/>
            <person name="Grigoriev I.V."/>
            <person name="Nagy L.G."/>
            <person name="Hibbett D."/>
            <person name="Henrissat B."/>
            <person name="Matheny P.B."/>
            <person name="Labbe J."/>
            <person name="Martin F.M."/>
        </authorList>
    </citation>
    <scope>NUCLEOTIDE SEQUENCE</scope>
    <source>
        <strain evidence="1">FP105234-sp</strain>
    </source>
</reference>
<evidence type="ECO:0000313" key="1">
    <source>
        <dbReference type="EMBL" id="KAI0048804.1"/>
    </source>
</evidence>
<accession>A0ACB8RX08</accession>
<evidence type="ECO:0000313" key="2">
    <source>
        <dbReference type="Proteomes" id="UP000814033"/>
    </source>
</evidence>
<dbReference type="EMBL" id="MU275881">
    <property type="protein sequence ID" value="KAI0048804.1"/>
    <property type="molecule type" value="Genomic_DNA"/>
</dbReference>
<gene>
    <name evidence="1" type="ORF">FA95DRAFT_1678017</name>
</gene>
<keyword evidence="2" id="KW-1185">Reference proteome</keyword>
<comment type="caution">
    <text evidence="1">The sequence shown here is derived from an EMBL/GenBank/DDBJ whole genome shotgun (WGS) entry which is preliminary data.</text>
</comment>
<reference evidence="1" key="1">
    <citation type="submission" date="2021-02" db="EMBL/GenBank/DDBJ databases">
        <authorList>
            <consortium name="DOE Joint Genome Institute"/>
            <person name="Ahrendt S."/>
            <person name="Looney B.P."/>
            <person name="Miyauchi S."/>
            <person name="Morin E."/>
            <person name="Drula E."/>
            <person name="Courty P.E."/>
            <person name="Chicoki N."/>
            <person name="Fauchery L."/>
            <person name="Kohler A."/>
            <person name="Kuo A."/>
            <person name="Labutti K."/>
            <person name="Pangilinan J."/>
            <person name="Lipzen A."/>
            <person name="Riley R."/>
            <person name="Andreopoulos W."/>
            <person name="He G."/>
            <person name="Johnson J."/>
            <person name="Barry K.W."/>
            <person name="Grigoriev I.V."/>
            <person name="Nagy L."/>
            <person name="Hibbett D."/>
            <person name="Henrissat B."/>
            <person name="Matheny P.B."/>
            <person name="Labbe J."/>
            <person name="Martin F."/>
        </authorList>
    </citation>
    <scope>NUCLEOTIDE SEQUENCE</scope>
    <source>
        <strain evidence="1">FP105234-sp</strain>
    </source>
</reference>
<proteinExistence type="predicted"/>